<dbReference type="PROSITE" id="PS51318">
    <property type="entry name" value="TAT"/>
    <property type="match status" value="1"/>
</dbReference>
<evidence type="ECO:0000256" key="5">
    <source>
        <dbReference type="PIRSR" id="PIRSR615500-1"/>
    </source>
</evidence>
<dbReference type="InterPro" id="IPR006311">
    <property type="entry name" value="TAT_signal"/>
</dbReference>
<dbReference type="Gene3D" id="3.30.70.80">
    <property type="entry name" value="Peptidase S8 propeptide/proteinase inhibitor I9"/>
    <property type="match status" value="1"/>
</dbReference>
<dbReference type="KEGG" id="nav:JQS30_14580"/>
<dbReference type="GO" id="GO:0006508">
    <property type="term" value="P:proteolysis"/>
    <property type="evidence" value="ECO:0007669"/>
    <property type="project" value="UniProtKB-KW"/>
</dbReference>
<dbReference type="Proteomes" id="UP000662939">
    <property type="component" value="Chromosome"/>
</dbReference>
<dbReference type="InterPro" id="IPR023828">
    <property type="entry name" value="Peptidase_S8_Ser-AS"/>
</dbReference>
<feature type="active site" description="Charge relay system" evidence="5 6">
    <location>
        <position position="344"/>
    </location>
</feature>
<dbReference type="InterPro" id="IPR023827">
    <property type="entry name" value="Peptidase_S8_Asp-AS"/>
</dbReference>
<dbReference type="FunFam" id="3.40.50.200:FF:000014">
    <property type="entry name" value="Proteinase K"/>
    <property type="match status" value="1"/>
</dbReference>
<evidence type="ECO:0000313" key="11">
    <source>
        <dbReference type="EMBL" id="QSB04970.1"/>
    </source>
</evidence>
<dbReference type="PROSITE" id="PS00136">
    <property type="entry name" value="SUBTILASE_ASP"/>
    <property type="match status" value="1"/>
</dbReference>
<dbReference type="InterPro" id="IPR000209">
    <property type="entry name" value="Peptidase_S8/S53_dom"/>
</dbReference>
<feature type="active site" description="Charge relay system" evidence="5 6">
    <location>
        <position position="158"/>
    </location>
</feature>
<accession>A0A895XRT7</accession>
<dbReference type="InterPro" id="IPR034193">
    <property type="entry name" value="PCSK9_ProteinaseK-like"/>
</dbReference>
<dbReference type="EMBL" id="CP070496">
    <property type="protein sequence ID" value="QSB04970.1"/>
    <property type="molecule type" value="Genomic_DNA"/>
</dbReference>
<feature type="domain" description="Peptidase S8/S53" evidence="9">
    <location>
        <begin position="149"/>
        <end position="380"/>
    </location>
</feature>
<dbReference type="Gene3D" id="3.40.50.200">
    <property type="entry name" value="Peptidase S8/S53 domain"/>
    <property type="match status" value="1"/>
</dbReference>
<dbReference type="PANTHER" id="PTHR43806:SF11">
    <property type="entry name" value="CEREVISIN-RELATED"/>
    <property type="match status" value="1"/>
</dbReference>
<dbReference type="InterPro" id="IPR022398">
    <property type="entry name" value="Peptidase_S8_His-AS"/>
</dbReference>
<evidence type="ECO:0000256" key="8">
    <source>
        <dbReference type="SAM" id="SignalP"/>
    </source>
</evidence>
<evidence type="ECO:0000256" key="4">
    <source>
        <dbReference type="ARBA" id="ARBA00022825"/>
    </source>
</evidence>
<dbReference type="InterPro" id="IPR010259">
    <property type="entry name" value="S8pro/Inhibitor_I9"/>
</dbReference>
<evidence type="ECO:0000259" key="10">
    <source>
        <dbReference type="Pfam" id="PF05922"/>
    </source>
</evidence>
<feature type="signal peptide" evidence="8">
    <location>
        <begin position="1"/>
        <end position="34"/>
    </location>
</feature>
<evidence type="ECO:0000313" key="12">
    <source>
        <dbReference type="Proteomes" id="UP000662939"/>
    </source>
</evidence>
<dbReference type="PANTHER" id="PTHR43806">
    <property type="entry name" value="PEPTIDASE S8"/>
    <property type="match status" value="1"/>
</dbReference>
<dbReference type="InterPro" id="IPR037045">
    <property type="entry name" value="S8pro/Inhibitor_I9_sf"/>
</dbReference>
<dbReference type="InterPro" id="IPR015500">
    <property type="entry name" value="Peptidase_S8_subtilisin-rel"/>
</dbReference>
<dbReference type="SUPFAM" id="SSF52743">
    <property type="entry name" value="Subtilisin-like"/>
    <property type="match status" value="1"/>
</dbReference>
<keyword evidence="4 6" id="KW-0720">Serine protease</keyword>
<dbReference type="PROSITE" id="PS00138">
    <property type="entry name" value="SUBTILASE_SER"/>
    <property type="match status" value="1"/>
</dbReference>
<organism evidence="11 12">
    <name type="scientific">Natronoglycomyces albus</name>
    <dbReference type="NCBI Taxonomy" id="2811108"/>
    <lineage>
        <taxon>Bacteria</taxon>
        <taxon>Bacillati</taxon>
        <taxon>Actinomycetota</taxon>
        <taxon>Actinomycetes</taxon>
        <taxon>Glycomycetales</taxon>
        <taxon>Glycomycetaceae</taxon>
        <taxon>Natronoglycomyces</taxon>
    </lineage>
</organism>
<dbReference type="AlphaFoldDB" id="A0A895XRT7"/>
<evidence type="ECO:0000256" key="1">
    <source>
        <dbReference type="ARBA" id="ARBA00011073"/>
    </source>
</evidence>
<sequence length="611" mass="62696">MSNKTSLRQRLLAVGSAGAIAAGAFALATSPAHAEGNILGTDNPDAIEGSYIVVLNESEFSAQSVNSLATSYDATVTAEWDLIDGFAAELSEADAKKLAADPAVKYVEQNAEVSITQAGEQPNPPAWGIDRIDQRSLPLDDLYAYPNTGAGVTIYVLDTGINLTHEEFTGRLVQGHDVISPGGNANDCHGHGTHVAGSAAGTRTGVAKEASLSPVRVLDCNGSGAWDGIISGIQWATDDMSGPSVANMSLGGGYIQSVNDAVNASSRAGLTHVVASGNNNADACNYSPASASGAITVNSSNSRDAKSSFSNFGSRCTDLYAPGEAIYGPWIGGNNRYNSISGTSMASPHVAGAAALYLAANNGASPEQIRNAINGNATEGVISNPNGDNLLLYVGFIGGGDPVDGFRVSVSPDSGHVDAGESISATVQTETTSGDAQEVTLSYSGAGEDVTVEFAEDTLTTGESTEVTFSASADAADAVYDITVTASGSVDRSASYTLSVGDEPEPPACYGENNSAQPIQFGWMTTSNLSVECGDKSGSVTVEIDVNHSQSADLWYMLVAPNGQTYTLKNVGQPDSGSYTVNVGGISGNYTLQIFNLSFSDGTLNGWSVEG</sequence>
<evidence type="ECO:0000256" key="7">
    <source>
        <dbReference type="RuleBase" id="RU003355"/>
    </source>
</evidence>
<feature type="chain" id="PRO_5034024958" evidence="8">
    <location>
        <begin position="35"/>
        <end position="611"/>
    </location>
</feature>
<dbReference type="GO" id="GO:0005615">
    <property type="term" value="C:extracellular space"/>
    <property type="evidence" value="ECO:0007669"/>
    <property type="project" value="TreeGrafter"/>
</dbReference>
<gene>
    <name evidence="11" type="ORF">JQS30_14580</name>
</gene>
<dbReference type="InterPro" id="IPR008979">
    <property type="entry name" value="Galactose-bd-like_sf"/>
</dbReference>
<keyword evidence="12" id="KW-1185">Reference proteome</keyword>
<keyword evidence="3 6" id="KW-0378">Hydrolase</keyword>
<dbReference type="PROSITE" id="PS51892">
    <property type="entry name" value="SUBTILASE"/>
    <property type="match status" value="1"/>
</dbReference>
<dbReference type="SUPFAM" id="SSF49785">
    <property type="entry name" value="Galactose-binding domain-like"/>
    <property type="match status" value="1"/>
</dbReference>
<proteinExistence type="inferred from homology"/>
<comment type="similarity">
    <text evidence="1 6 7">Belongs to the peptidase S8 family.</text>
</comment>
<keyword evidence="2 6" id="KW-0645">Protease</keyword>
<evidence type="ECO:0000256" key="6">
    <source>
        <dbReference type="PROSITE-ProRule" id="PRU01240"/>
    </source>
</evidence>
<dbReference type="GO" id="GO:0004252">
    <property type="term" value="F:serine-type endopeptidase activity"/>
    <property type="evidence" value="ECO:0007669"/>
    <property type="project" value="UniProtKB-UniRule"/>
</dbReference>
<dbReference type="PRINTS" id="PR00723">
    <property type="entry name" value="SUBTILISIN"/>
</dbReference>
<reference evidence="11" key="1">
    <citation type="submission" date="2021-02" db="EMBL/GenBank/DDBJ databases">
        <title>Natronoglycomyces albus gen. nov., sp. nov, a haloalkaliphilic actinobacterium from a soda solonchak soil.</title>
        <authorList>
            <person name="Sorokin D.Y."/>
            <person name="Khijniak T.V."/>
            <person name="Zakharycheva A.P."/>
            <person name="Boueva O.V."/>
            <person name="Ariskina E.V."/>
            <person name="Hahnke R.L."/>
            <person name="Bunk B."/>
            <person name="Sproer C."/>
            <person name="Schumann P."/>
            <person name="Evtushenko L.I."/>
            <person name="Kublanov I.V."/>
        </authorList>
    </citation>
    <scope>NUCLEOTIDE SEQUENCE</scope>
    <source>
        <strain evidence="11">DSM 106290</strain>
    </source>
</reference>
<dbReference type="InterPro" id="IPR036852">
    <property type="entry name" value="Peptidase_S8/S53_dom_sf"/>
</dbReference>
<name>A0A895XRT7_9ACTN</name>
<feature type="domain" description="Inhibitor I9" evidence="10">
    <location>
        <begin position="68"/>
        <end position="115"/>
    </location>
</feature>
<keyword evidence="8" id="KW-0732">Signal</keyword>
<evidence type="ECO:0000259" key="9">
    <source>
        <dbReference type="Pfam" id="PF00082"/>
    </source>
</evidence>
<dbReference type="Gene3D" id="2.60.120.260">
    <property type="entry name" value="Galactose-binding domain-like"/>
    <property type="match status" value="1"/>
</dbReference>
<evidence type="ECO:0000256" key="3">
    <source>
        <dbReference type="ARBA" id="ARBA00022801"/>
    </source>
</evidence>
<dbReference type="InterPro" id="IPR050131">
    <property type="entry name" value="Peptidase_S8_subtilisin-like"/>
</dbReference>
<dbReference type="Pfam" id="PF05922">
    <property type="entry name" value="Inhibitor_I9"/>
    <property type="match status" value="1"/>
</dbReference>
<dbReference type="PROSITE" id="PS00137">
    <property type="entry name" value="SUBTILASE_HIS"/>
    <property type="match status" value="1"/>
</dbReference>
<dbReference type="RefSeq" id="WP_213170970.1">
    <property type="nucleotide sequence ID" value="NZ_CP070496.1"/>
</dbReference>
<evidence type="ECO:0000256" key="2">
    <source>
        <dbReference type="ARBA" id="ARBA00022670"/>
    </source>
</evidence>
<protein>
    <submittedName>
        <fullName evidence="11">S8 family peptidase</fullName>
    </submittedName>
</protein>
<dbReference type="Pfam" id="PF00082">
    <property type="entry name" value="Peptidase_S8"/>
    <property type="match status" value="1"/>
</dbReference>
<feature type="active site" description="Charge relay system" evidence="5 6">
    <location>
        <position position="191"/>
    </location>
</feature>
<dbReference type="CDD" id="cd04077">
    <property type="entry name" value="Peptidases_S8_PCSK9_ProteinaseK_like"/>
    <property type="match status" value="1"/>
</dbReference>